<dbReference type="EMBL" id="CP002018">
    <property type="protein sequence ID" value="AEM40547.1"/>
    <property type="molecule type" value="Genomic_DNA"/>
</dbReference>
<proteinExistence type="predicted"/>
<evidence type="ECO:0000313" key="3">
    <source>
        <dbReference type="Proteomes" id="UP000000692"/>
    </source>
</evidence>
<organism evidence="2 3">
    <name type="scientific">Ketogulonicigenium vulgare (strain WSH-001)</name>
    <dbReference type="NCBI Taxonomy" id="759362"/>
    <lineage>
        <taxon>Bacteria</taxon>
        <taxon>Pseudomonadati</taxon>
        <taxon>Pseudomonadota</taxon>
        <taxon>Alphaproteobacteria</taxon>
        <taxon>Rhodobacterales</taxon>
        <taxon>Roseobacteraceae</taxon>
        <taxon>Ketogulonicigenium</taxon>
    </lineage>
</organism>
<reference evidence="2 3" key="1">
    <citation type="journal article" date="2011" name="J. Bacteriol.">
        <title>Complete genome sequence of the industrial strain Ketogulonicigenium vulgare WSH-001.</title>
        <authorList>
            <person name="Liu L."/>
            <person name="Li Y."/>
            <person name="Zhang J."/>
            <person name="Zhou Z."/>
            <person name="Liu J."/>
            <person name="Li X."/>
            <person name="Zhou J."/>
            <person name="Du G."/>
            <person name="Wang L."/>
            <person name="Chen J."/>
        </authorList>
    </citation>
    <scope>NUCLEOTIDE SEQUENCE [LARGE SCALE GENOMIC DNA]</scope>
    <source>
        <strain evidence="2 3">WSH-001</strain>
    </source>
</reference>
<dbReference type="Proteomes" id="UP000000692">
    <property type="component" value="Chromosome"/>
</dbReference>
<evidence type="ECO:0000256" key="1">
    <source>
        <dbReference type="SAM" id="MobiDB-lite"/>
    </source>
</evidence>
<name>F9Y4J0_KETVW</name>
<feature type="region of interest" description="Disordered" evidence="1">
    <location>
        <begin position="1"/>
        <end position="24"/>
    </location>
</feature>
<dbReference type="AlphaFoldDB" id="F9Y4J0"/>
<protein>
    <submittedName>
        <fullName evidence="2">Uncharacterized protein</fullName>
    </submittedName>
</protein>
<dbReference type="HOGENOM" id="CLU_1382517_0_0_5"/>
<accession>F9Y4J0</accession>
<dbReference type="RefSeq" id="WP_014537624.1">
    <property type="nucleotide sequence ID" value="NC_017384.1"/>
</dbReference>
<evidence type="ECO:0000313" key="2">
    <source>
        <dbReference type="EMBL" id="AEM40547.1"/>
    </source>
</evidence>
<dbReference type="KEGG" id="kvl:KVU_0708"/>
<sequence>MRDHAPTAQDPRTTNEAQAPNPYNLAPERLRGEALAAEAKQPVAAREVSTDRADVLQVAGELIGQRRDNRVEAMHHAGLTIRAMQKRIDELTKPHINHCTECDGHGQVIGWLCDEDCAACDGTGKIPITQVPAAADTKMVPTRDQMKAEIDRLKAQLKPALEACQVIDAIVIAGYDNFRDMVMHMLEAVEPSRAALEGSQE</sequence>
<gene>
    <name evidence="2" type="ordered locus">KVU_0708</name>
</gene>
<keyword evidence="3" id="KW-1185">Reference proteome</keyword>